<comment type="caution">
    <text evidence="14">The sequence shown here is derived from an EMBL/GenBank/DDBJ whole genome shotgun (WGS) entry which is preliminary data.</text>
</comment>
<dbReference type="PANTHER" id="PTHR33238">
    <property type="entry name" value="IRON (METAL) DEPENDENT REPRESSOR, DTXR FAMILY"/>
    <property type="match status" value="1"/>
</dbReference>
<evidence type="ECO:0000256" key="6">
    <source>
        <dbReference type="ARBA" id="ARBA00023015"/>
    </source>
</evidence>
<dbReference type="EMBL" id="SPNK01000007">
    <property type="protein sequence ID" value="TFI00936.1"/>
    <property type="molecule type" value="Genomic_DNA"/>
</dbReference>
<dbReference type="PANTHER" id="PTHR33238:SF11">
    <property type="entry name" value="TRANSCRIPTIONAL REGULATOR MNTR"/>
    <property type="match status" value="1"/>
</dbReference>
<keyword evidence="9" id="KW-0804">Transcription</keyword>
<sequence>MHPAELSPSTQDYLKTIWRLGEWEPERVTTTSLAARMGLAASTVSEALKKLTAQGLVTRPAYGVVELTEQGRDVAVHMVRRHRILEMFLATELGYAWDEIHDEAEVLEHAVTDRFIDRVDAKLGHPSEDPHGDAIPSRDGVVTPAPAVPLADVTHPEPVRVTRVSDESPETLRVLAEAGIRPGAVLRVLPGPARSATVRVRVAAGGTTPEAHLPGGGSRDSRDADLPGDSCSAAPDTRVPGGGSSAARHTRRPTGTAGTDAAGGEAVDLGILVAEAVWVQALTHAS</sequence>
<evidence type="ECO:0000256" key="3">
    <source>
        <dbReference type="ARBA" id="ARBA00011738"/>
    </source>
</evidence>
<dbReference type="SUPFAM" id="SSF46785">
    <property type="entry name" value="Winged helix' DNA-binding domain"/>
    <property type="match status" value="1"/>
</dbReference>
<keyword evidence="5" id="KW-0678">Repressor</keyword>
<dbReference type="InterPro" id="IPR008988">
    <property type="entry name" value="Transcriptional_repressor_C"/>
</dbReference>
<dbReference type="GO" id="GO:0045892">
    <property type="term" value="P:negative regulation of DNA-templated transcription"/>
    <property type="evidence" value="ECO:0007669"/>
    <property type="project" value="TreeGrafter"/>
</dbReference>
<evidence type="ECO:0000256" key="4">
    <source>
        <dbReference type="ARBA" id="ARBA00022490"/>
    </source>
</evidence>
<evidence type="ECO:0000256" key="12">
    <source>
        <dbReference type="SAM" id="MobiDB-lite"/>
    </source>
</evidence>
<dbReference type="GO" id="GO:0003677">
    <property type="term" value="F:DNA binding"/>
    <property type="evidence" value="ECO:0007669"/>
    <property type="project" value="UniProtKB-KW"/>
</dbReference>
<dbReference type="InterPro" id="IPR036421">
    <property type="entry name" value="Fe_dep_repressor_sf"/>
</dbReference>
<evidence type="ECO:0000256" key="9">
    <source>
        <dbReference type="ARBA" id="ARBA00023163"/>
    </source>
</evidence>
<comment type="subcellular location">
    <subcellularLocation>
        <location evidence="1">Cytoplasm</location>
    </subcellularLocation>
</comment>
<dbReference type="GO" id="GO:0005737">
    <property type="term" value="C:cytoplasm"/>
    <property type="evidence" value="ECO:0007669"/>
    <property type="project" value="UniProtKB-SubCell"/>
</dbReference>
<comment type="similarity">
    <text evidence="2">Belongs to the DtxR/MntR family.</text>
</comment>
<evidence type="ECO:0000256" key="5">
    <source>
        <dbReference type="ARBA" id="ARBA00022491"/>
    </source>
</evidence>
<evidence type="ECO:0000256" key="1">
    <source>
        <dbReference type="ARBA" id="ARBA00004496"/>
    </source>
</evidence>
<dbReference type="Gene3D" id="1.10.10.10">
    <property type="entry name" value="Winged helix-like DNA-binding domain superfamily/Winged helix DNA-binding domain"/>
    <property type="match status" value="1"/>
</dbReference>
<evidence type="ECO:0000313" key="14">
    <source>
        <dbReference type="EMBL" id="TFI00936.1"/>
    </source>
</evidence>
<keyword evidence="15" id="KW-1185">Reference proteome</keyword>
<dbReference type="Pfam" id="PF04023">
    <property type="entry name" value="FeoA"/>
    <property type="match status" value="1"/>
</dbReference>
<dbReference type="AlphaFoldDB" id="A0AAX2SD39"/>
<dbReference type="InterPro" id="IPR036388">
    <property type="entry name" value="WH-like_DNA-bd_sf"/>
</dbReference>
<dbReference type="InterPro" id="IPR007167">
    <property type="entry name" value="Fe-transptr_FeoA-like"/>
</dbReference>
<name>A0AAX2SD39_KOCRH</name>
<evidence type="ECO:0000256" key="2">
    <source>
        <dbReference type="ARBA" id="ARBA00007871"/>
    </source>
</evidence>
<feature type="region of interest" description="Disordered" evidence="12">
    <location>
        <begin position="204"/>
        <end position="262"/>
    </location>
</feature>
<dbReference type="GO" id="GO:0003700">
    <property type="term" value="F:DNA-binding transcription factor activity"/>
    <property type="evidence" value="ECO:0007669"/>
    <property type="project" value="InterPro"/>
</dbReference>
<keyword evidence="4" id="KW-0963">Cytoplasm</keyword>
<gene>
    <name evidence="14" type="ORF">E4P33_07610</name>
</gene>
<dbReference type="RefSeq" id="WP_102613587.1">
    <property type="nucleotide sequence ID" value="NZ_CABMOG010000008.1"/>
</dbReference>
<reference evidence="14 15" key="1">
    <citation type="submission" date="2019-03" db="EMBL/GenBank/DDBJ databases">
        <title>Genome Sequencing and Assembly of Various Microbes Isolated from Alder Root Nodule.</title>
        <authorList>
            <person name="Swanson E."/>
            <person name="Sevigny J.L."/>
            <person name="Pesce C."/>
            <person name="Davis I."/>
            <person name="Kleiner V."/>
            <person name="Tisa L."/>
        </authorList>
    </citation>
    <scope>NUCLEOTIDE SEQUENCE [LARGE SCALE GENOMIC DNA]</scope>
    <source>
        <strain evidence="14 15">4R-31</strain>
    </source>
</reference>
<keyword evidence="6" id="KW-0805">Transcription regulation</keyword>
<keyword evidence="8" id="KW-0010">Activator</keyword>
<organism evidence="14 15">
    <name type="scientific">Kocuria rhizophila</name>
    <dbReference type="NCBI Taxonomy" id="72000"/>
    <lineage>
        <taxon>Bacteria</taxon>
        <taxon>Bacillati</taxon>
        <taxon>Actinomycetota</taxon>
        <taxon>Actinomycetes</taxon>
        <taxon>Micrococcales</taxon>
        <taxon>Micrococcaceae</taxon>
        <taxon>Kocuria</taxon>
    </lineage>
</organism>
<evidence type="ECO:0000256" key="11">
    <source>
        <dbReference type="ARBA" id="ARBA00032593"/>
    </source>
</evidence>
<feature type="domain" description="HTH dtxR-type" evidence="13">
    <location>
        <begin position="6"/>
        <end position="68"/>
    </location>
</feature>
<dbReference type="SUPFAM" id="SSF50037">
    <property type="entry name" value="C-terminal domain of transcriptional repressors"/>
    <property type="match status" value="1"/>
</dbReference>
<dbReference type="InterPro" id="IPR022687">
    <property type="entry name" value="HTH_DTXR"/>
</dbReference>
<keyword evidence="10" id="KW-0464">Manganese</keyword>
<dbReference type="GO" id="GO:0046914">
    <property type="term" value="F:transition metal ion binding"/>
    <property type="evidence" value="ECO:0007669"/>
    <property type="project" value="InterPro"/>
</dbReference>
<dbReference type="Pfam" id="PF02742">
    <property type="entry name" value="Fe_dep_repr_C"/>
    <property type="match status" value="1"/>
</dbReference>
<dbReference type="GO" id="GO:0046983">
    <property type="term" value="F:protein dimerization activity"/>
    <property type="evidence" value="ECO:0007669"/>
    <property type="project" value="InterPro"/>
</dbReference>
<dbReference type="Gene3D" id="1.10.60.10">
    <property type="entry name" value="Iron dependent repressor, metal binding and dimerisation domain"/>
    <property type="match status" value="1"/>
</dbReference>
<evidence type="ECO:0000313" key="15">
    <source>
        <dbReference type="Proteomes" id="UP000298017"/>
    </source>
</evidence>
<evidence type="ECO:0000256" key="8">
    <source>
        <dbReference type="ARBA" id="ARBA00023159"/>
    </source>
</evidence>
<keyword evidence="7" id="KW-0238">DNA-binding</keyword>
<accession>A0AAX2SD39</accession>
<dbReference type="Pfam" id="PF01325">
    <property type="entry name" value="Fe_dep_repress"/>
    <property type="match status" value="1"/>
</dbReference>
<protein>
    <recommendedName>
        <fullName evidence="11">Manganese transport regulator</fullName>
    </recommendedName>
</protein>
<dbReference type="InterPro" id="IPR001367">
    <property type="entry name" value="Fe_dep_repressor"/>
</dbReference>
<dbReference type="SUPFAM" id="SSF47979">
    <property type="entry name" value="Iron-dependent repressor protein, dimerization domain"/>
    <property type="match status" value="1"/>
</dbReference>
<dbReference type="InterPro" id="IPR036390">
    <property type="entry name" value="WH_DNA-bd_sf"/>
</dbReference>
<proteinExistence type="inferred from homology"/>
<dbReference type="FunFam" id="1.10.60.10:FF:000004">
    <property type="entry name" value="DtxR family transcriptional regulator"/>
    <property type="match status" value="1"/>
</dbReference>
<dbReference type="Proteomes" id="UP000298017">
    <property type="component" value="Unassembled WGS sequence"/>
</dbReference>
<dbReference type="InterPro" id="IPR022689">
    <property type="entry name" value="Iron_dep_repressor"/>
</dbReference>
<evidence type="ECO:0000259" key="13">
    <source>
        <dbReference type="PROSITE" id="PS50944"/>
    </source>
</evidence>
<comment type="subunit">
    <text evidence="3">Homodimer.</text>
</comment>
<dbReference type="InterPro" id="IPR050536">
    <property type="entry name" value="DtxR_MntR_Metal-Reg"/>
</dbReference>
<dbReference type="PROSITE" id="PS50944">
    <property type="entry name" value="HTH_DTXR"/>
    <property type="match status" value="1"/>
</dbReference>
<evidence type="ECO:0000256" key="7">
    <source>
        <dbReference type="ARBA" id="ARBA00023125"/>
    </source>
</evidence>
<evidence type="ECO:0000256" key="10">
    <source>
        <dbReference type="ARBA" id="ARBA00023211"/>
    </source>
</evidence>
<dbReference type="SMART" id="SM00529">
    <property type="entry name" value="HTH_DTXR"/>
    <property type="match status" value="1"/>
</dbReference>